<dbReference type="InterPro" id="IPR050263">
    <property type="entry name" value="Bact_Fimbrial_Adh_Pro"/>
</dbReference>
<evidence type="ECO:0000256" key="4">
    <source>
        <dbReference type="ARBA" id="ARBA00023263"/>
    </source>
</evidence>
<sequence>MKKTSIVLMLLINGIIITPAFSADGTLTFNAKVYESACEIELSQSVQLADMPTGMLLNVNTVPGTYQDFEIELKNCPQQTPQARIKLEGTAAKGNSSAFSLDEPDAVATAKGLGLYIQGSGGRITPNQTSGNYTLDTTPGNINKLKFSAAYVVTGAVQTGTANVTTQFTVIYP</sequence>
<reference evidence="7 8" key="2">
    <citation type="submission" date="2015-03" db="EMBL/GenBank/DDBJ databases">
        <authorList>
            <person name="Chan K.-G."/>
        </authorList>
    </citation>
    <scope>NUCLEOTIDE SEQUENCE [LARGE SCALE GENOMIC DNA]</scope>
    <source>
        <strain evidence="7 8">RB-25</strain>
    </source>
</reference>
<dbReference type="AlphaFoldDB" id="W0LJG9"/>
<evidence type="ECO:0000256" key="1">
    <source>
        <dbReference type="ARBA" id="ARBA00004561"/>
    </source>
</evidence>
<evidence type="ECO:0000313" key="7">
    <source>
        <dbReference type="EMBL" id="AHG22145.1"/>
    </source>
</evidence>
<reference evidence="7 8" key="1">
    <citation type="submission" date="2014-01" db="EMBL/GenBank/DDBJ databases">
        <title>Isolation of Serratia multitudinisentens RB-25 from Ex-Landfill site.</title>
        <authorList>
            <person name="Robson E.H.J."/>
        </authorList>
    </citation>
    <scope>NUCLEOTIDE SEQUENCE [LARGE SCALE GENOMIC DNA]</scope>
    <source>
        <strain evidence="7 8">RB-25</strain>
    </source>
</reference>
<evidence type="ECO:0000313" key="8">
    <source>
        <dbReference type="Proteomes" id="UP000019030"/>
    </source>
</evidence>
<dbReference type="EMBL" id="CP007044">
    <property type="protein sequence ID" value="AHG22145.1"/>
    <property type="molecule type" value="Genomic_DNA"/>
</dbReference>
<dbReference type="Gene3D" id="2.60.40.1090">
    <property type="entry name" value="Fimbrial-type adhesion domain"/>
    <property type="match status" value="1"/>
</dbReference>
<evidence type="ECO:0000256" key="5">
    <source>
        <dbReference type="SAM" id="SignalP"/>
    </source>
</evidence>
<dbReference type="eggNOG" id="COG3539">
    <property type="taxonomic scope" value="Bacteria"/>
</dbReference>
<feature type="domain" description="Fimbrial-type adhesion" evidence="6">
    <location>
        <begin position="29"/>
        <end position="172"/>
    </location>
</feature>
<evidence type="ECO:0000256" key="2">
    <source>
        <dbReference type="ARBA" id="ARBA00006671"/>
    </source>
</evidence>
<dbReference type="Pfam" id="PF00419">
    <property type="entry name" value="Fimbrial"/>
    <property type="match status" value="1"/>
</dbReference>
<dbReference type="PANTHER" id="PTHR33420:SF3">
    <property type="entry name" value="FIMBRIAL SUBUNIT ELFA"/>
    <property type="match status" value="1"/>
</dbReference>
<dbReference type="PANTHER" id="PTHR33420">
    <property type="entry name" value="FIMBRIAL SUBUNIT ELFA-RELATED"/>
    <property type="match status" value="1"/>
</dbReference>
<feature type="signal peptide" evidence="5">
    <location>
        <begin position="1"/>
        <end position="22"/>
    </location>
</feature>
<keyword evidence="3 5" id="KW-0732">Signal</keyword>
<gene>
    <name evidence="7" type="ORF">Z042_22835</name>
</gene>
<dbReference type="SUPFAM" id="SSF49401">
    <property type="entry name" value="Bacterial adhesins"/>
    <property type="match status" value="1"/>
</dbReference>
<organism evidence="7 8">
    <name type="scientific">Chania multitudinisentens RB-25</name>
    <dbReference type="NCBI Taxonomy" id="1441930"/>
    <lineage>
        <taxon>Bacteria</taxon>
        <taxon>Pseudomonadati</taxon>
        <taxon>Pseudomonadota</taxon>
        <taxon>Gammaproteobacteria</taxon>
        <taxon>Enterobacterales</taxon>
        <taxon>Yersiniaceae</taxon>
        <taxon>Chania</taxon>
    </lineage>
</organism>
<dbReference type="InterPro" id="IPR036937">
    <property type="entry name" value="Adhesion_dom_fimbrial_sf"/>
</dbReference>
<dbReference type="RefSeq" id="WP_024910239.1">
    <property type="nucleotide sequence ID" value="NZ_CP007044.2"/>
</dbReference>
<comment type="similarity">
    <text evidence="2">Belongs to the fimbrial protein family.</text>
</comment>
<keyword evidence="8" id="KW-1185">Reference proteome</keyword>
<accession>W0LJG9</accession>
<proteinExistence type="inferred from homology"/>
<feature type="chain" id="PRO_5004792079" description="Fimbrial-type adhesion domain-containing protein" evidence="5">
    <location>
        <begin position="23"/>
        <end position="173"/>
    </location>
</feature>
<keyword evidence="4" id="KW-0281">Fimbrium</keyword>
<dbReference type="PATRIC" id="fig|1441930.4.peg.4517"/>
<name>W0LJG9_9GAMM</name>
<comment type="subcellular location">
    <subcellularLocation>
        <location evidence="1">Fimbrium</location>
    </subcellularLocation>
</comment>
<protein>
    <recommendedName>
        <fullName evidence="6">Fimbrial-type adhesion domain-containing protein</fullName>
    </recommendedName>
</protein>
<dbReference type="HOGENOM" id="CLU_088965_0_3_6"/>
<dbReference type="KEGG" id="sfo:Z042_22835"/>
<evidence type="ECO:0000259" key="6">
    <source>
        <dbReference type="Pfam" id="PF00419"/>
    </source>
</evidence>
<evidence type="ECO:0000256" key="3">
    <source>
        <dbReference type="ARBA" id="ARBA00022729"/>
    </source>
</evidence>
<dbReference type="InterPro" id="IPR000259">
    <property type="entry name" value="Adhesion_dom_fimbrial"/>
</dbReference>
<dbReference type="Proteomes" id="UP000019030">
    <property type="component" value="Chromosome"/>
</dbReference>
<dbReference type="OrthoDB" id="6491659at2"/>
<dbReference type="GO" id="GO:0009289">
    <property type="term" value="C:pilus"/>
    <property type="evidence" value="ECO:0007669"/>
    <property type="project" value="UniProtKB-SubCell"/>
</dbReference>
<dbReference type="InterPro" id="IPR008966">
    <property type="entry name" value="Adhesion_dom_sf"/>
</dbReference>
<dbReference type="GO" id="GO:0043709">
    <property type="term" value="P:cell adhesion involved in single-species biofilm formation"/>
    <property type="evidence" value="ECO:0007669"/>
    <property type="project" value="TreeGrafter"/>
</dbReference>